<feature type="region of interest" description="Disordered" evidence="8">
    <location>
        <begin position="1007"/>
        <end position="1029"/>
    </location>
</feature>
<dbReference type="PROSITE" id="PS00028">
    <property type="entry name" value="ZINC_FINGER_C2H2_1"/>
    <property type="match status" value="1"/>
</dbReference>
<evidence type="ECO:0000256" key="5">
    <source>
        <dbReference type="ARBA" id="ARBA00022833"/>
    </source>
</evidence>
<reference evidence="10 11" key="1">
    <citation type="submission" date="2024-02" db="EMBL/GenBank/DDBJ databases">
        <title>Chromosome-scale genome assembly of the rough periwinkle Littorina saxatilis.</title>
        <authorList>
            <person name="De Jode A."/>
            <person name="Faria R."/>
            <person name="Formenti G."/>
            <person name="Sims Y."/>
            <person name="Smith T.P."/>
            <person name="Tracey A."/>
            <person name="Wood J.M.D."/>
            <person name="Zagrodzka Z.B."/>
            <person name="Johannesson K."/>
            <person name="Butlin R.K."/>
            <person name="Leder E.H."/>
        </authorList>
    </citation>
    <scope>NUCLEOTIDE SEQUENCE [LARGE SCALE GENOMIC DNA]</scope>
    <source>
        <strain evidence="10">Snail1</strain>
        <tissue evidence="10">Muscle</tissue>
    </source>
</reference>
<dbReference type="EMBL" id="JBAMIC010000013">
    <property type="protein sequence ID" value="KAK7097205.1"/>
    <property type="molecule type" value="Genomic_DNA"/>
</dbReference>
<evidence type="ECO:0000313" key="11">
    <source>
        <dbReference type="Proteomes" id="UP001374579"/>
    </source>
</evidence>
<evidence type="ECO:0000256" key="7">
    <source>
        <dbReference type="PROSITE-ProRule" id="PRU00042"/>
    </source>
</evidence>
<dbReference type="GO" id="GO:0008270">
    <property type="term" value="F:zinc ion binding"/>
    <property type="evidence" value="ECO:0007669"/>
    <property type="project" value="UniProtKB-KW"/>
</dbReference>
<accession>A0AAN9G7Z3</accession>
<dbReference type="InterPro" id="IPR027756">
    <property type="entry name" value="Ovo-like"/>
</dbReference>
<feature type="compositionally biased region" description="Low complexity" evidence="8">
    <location>
        <begin position="766"/>
        <end position="782"/>
    </location>
</feature>
<keyword evidence="11" id="KW-1185">Reference proteome</keyword>
<dbReference type="FunFam" id="3.30.160.60:FF:000452">
    <property type="entry name" value="Transcription factor Ovo-like 2"/>
    <property type="match status" value="1"/>
</dbReference>
<feature type="region of interest" description="Disordered" evidence="8">
    <location>
        <begin position="551"/>
        <end position="624"/>
    </location>
</feature>
<feature type="compositionally biased region" description="Basic and acidic residues" evidence="8">
    <location>
        <begin position="603"/>
        <end position="613"/>
    </location>
</feature>
<feature type="compositionally biased region" description="Polar residues" evidence="8">
    <location>
        <begin position="131"/>
        <end position="141"/>
    </location>
</feature>
<dbReference type="GO" id="GO:0005634">
    <property type="term" value="C:nucleus"/>
    <property type="evidence" value="ECO:0007669"/>
    <property type="project" value="UniProtKB-SubCell"/>
</dbReference>
<evidence type="ECO:0000256" key="3">
    <source>
        <dbReference type="ARBA" id="ARBA00022737"/>
    </source>
</evidence>
<keyword evidence="5" id="KW-0862">Zinc</keyword>
<evidence type="ECO:0000313" key="10">
    <source>
        <dbReference type="EMBL" id="KAK7097205.1"/>
    </source>
</evidence>
<dbReference type="PANTHER" id="PTHR10032:SF271">
    <property type="entry name" value="RH12261P-RELATED"/>
    <property type="match status" value="1"/>
</dbReference>
<feature type="compositionally biased region" description="Low complexity" evidence="8">
    <location>
        <begin position="799"/>
        <end position="814"/>
    </location>
</feature>
<comment type="subcellular location">
    <subcellularLocation>
        <location evidence="1">Nucleus</location>
    </subcellularLocation>
</comment>
<feature type="domain" description="C2H2-type" evidence="9">
    <location>
        <begin position="890"/>
        <end position="917"/>
    </location>
</feature>
<feature type="compositionally biased region" description="Basic and acidic residues" evidence="8">
    <location>
        <begin position="18"/>
        <end position="27"/>
    </location>
</feature>
<name>A0AAN9G7Z3_9CAEN</name>
<protein>
    <recommendedName>
        <fullName evidence="9">C2H2-type domain-containing protein</fullName>
    </recommendedName>
</protein>
<comment type="caution">
    <text evidence="10">The sequence shown here is derived from an EMBL/GenBank/DDBJ whole genome shotgun (WGS) entry which is preliminary data.</text>
</comment>
<feature type="region of interest" description="Disordered" evidence="8">
    <location>
        <begin position="723"/>
        <end position="827"/>
    </location>
</feature>
<feature type="compositionally biased region" description="Polar residues" evidence="8">
    <location>
        <begin position="561"/>
        <end position="586"/>
    </location>
</feature>
<evidence type="ECO:0000256" key="2">
    <source>
        <dbReference type="ARBA" id="ARBA00022723"/>
    </source>
</evidence>
<keyword evidence="6" id="KW-0539">Nucleus</keyword>
<dbReference type="PANTHER" id="PTHR10032">
    <property type="entry name" value="ZINC FINGER PROTEIN WITH KRAB AND SCAN DOMAINS"/>
    <property type="match status" value="1"/>
</dbReference>
<feature type="domain" description="C2H2-type" evidence="9">
    <location>
        <begin position="862"/>
        <end position="889"/>
    </location>
</feature>
<dbReference type="Proteomes" id="UP001374579">
    <property type="component" value="Unassembled WGS sequence"/>
</dbReference>
<feature type="compositionally biased region" description="Basic and acidic residues" evidence="8">
    <location>
        <begin position="783"/>
        <end position="794"/>
    </location>
</feature>
<dbReference type="Gene3D" id="3.30.160.60">
    <property type="entry name" value="Classic Zinc Finger"/>
    <property type="match status" value="2"/>
</dbReference>
<feature type="region of interest" description="Disordered" evidence="8">
    <location>
        <begin position="9"/>
        <end position="29"/>
    </location>
</feature>
<dbReference type="SUPFAM" id="SSF57667">
    <property type="entry name" value="beta-beta-alpha zinc fingers"/>
    <property type="match status" value="2"/>
</dbReference>
<feature type="compositionally biased region" description="Low complexity" evidence="8">
    <location>
        <begin position="387"/>
        <end position="397"/>
    </location>
</feature>
<feature type="region of interest" description="Disordered" evidence="8">
    <location>
        <begin position="381"/>
        <end position="408"/>
    </location>
</feature>
<gene>
    <name evidence="10" type="ORF">V1264_004217</name>
</gene>
<evidence type="ECO:0000256" key="4">
    <source>
        <dbReference type="ARBA" id="ARBA00022771"/>
    </source>
</evidence>
<proteinExistence type="predicted"/>
<keyword evidence="3" id="KW-0677">Repeat</keyword>
<evidence type="ECO:0000259" key="9">
    <source>
        <dbReference type="PROSITE" id="PS50157"/>
    </source>
</evidence>
<dbReference type="InterPro" id="IPR036236">
    <property type="entry name" value="Znf_C2H2_sf"/>
</dbReference>
<evidence type="ECO:0000256" key="8">
    <source>
        <dbReference type="SAM" id="MobiDB-lite"/>
    </source>
</evidence>
<dbReference type="SMART" id="SM00355">
    <property type="entry name" value="ZnF_C2H2"/>
    <property type="match status" value="4"/>
</dbReference>
<keyword evidence="4 7" id="KW-0863">Zinc-finger</keyword>
<dbReference type="AlphaFoldDB" id="A0AAN9G7Z3"/>
<evidence type="ECO:0000256" key="6">
    <source>
        <dbReference type="ARBA" id="ARBA00023242"/>
    </source>
</evidence>
<dbReference type="GO" id="GO:0009913">
    <property type="term" value="P:epidermal cell differentiation"/>
    <property type="evidence" value="ECO:0007669"/>
    <property type="project" value="TreeGrafter"/>
</dbReference>
<feature type="region of interest" description="Disordered" evidence="8">
    <location>
        <begin position="108"/>
        <end position="144"/>
    </location>
</feature>
<dbReference type="GO" id="GO:0000981">
    <property type="term" value="F:DNA-binding transcription factor activity, RNA polymerase II-specific"/>
    <property type="evidence" value="ECO:0007669"/>
    <property type="project" value="TreeGrafter"/>
</dbReference>
<dbReference type="InterPro" id="IPR013087">
    <property type="entry name" value="Znf_C2H2_type"/>
</dbReference>
<dbReference type="GO" id="GO:0000978">
    <property type="term" value="F:RNA polymerase II cis-regulatory region sequence-specific DNA binding"/>
    <property type="evidence" value="ECO:0007669"/>
    <property type="project" value="TreeGrafter"/>
</dbReference>
<dbReference type="PROSITE" id="PS50157">
    <property type="entry name" value="ZINC_FINGER_C2H2_2"/>
    <property type="match status" value="3"/>
</dbReference>
<keyword evidence="2" id="KW-0479">Metal-binding</keyword>
<evidence type="ECO:0000256" key="1">
    <source>
        <dbReference type="ARBA" id="ARBA00004123"/>
    </source>
</evidence>
<organism evidence="10 11">
    <name type="scientific">Littorina saxatilis</name>
    <dbReference type="NCBI Taxonomy" id="31220"/>
    <lineage>
        <taxon>Eukaryota</taxon>
        <taxon>Metazoa</taxon>
        <taxon>Spiralia</taxon>
        <taxon>Lophotrochozoa</taxon>
        <taxon>Mollusca</taxon>
        <taxon>Gastropoda</taxon>
        <taxon>Caenogastropoda</taxon>
        <taxon>Littorinimorpha</taxon>
        <taxon>Littorinoidea</taxon>
        <taxon>Littorinidae</taxon>
        <taxon>Littorina</taxon>
    </lineage>
</organism>
<sequence>MPSCLRIFRSKGRKRRAKTDAPEEPRQKKWCHLDTAYEPPELFVESRPDGHRAVRDSRADFVDHGPDCSSRTDNGDAELCSSVLRCDGSQSQTNRLVHHEQPEFCCSPRGNLPSHEDRAGGVSSPYASLGAGSSPQRQRQSPVEHPMTVVQQNICVANIATGGDCKCEQSPDGICGYSSSIAPRRPAVLPTNGPDDTNRAFSFKQTFASHWTVSETARMLGYCTDSQPGKEQKRTERGTIHKVSDGTTVNASYQLSDGASCSPSSSASFATRVTHDSDDANRMYALAPEGMIYFTEKKSPLPEHSEFDKKPWTQSPDWKVESRTLSAQYFRTYKHQRDAVGKESALSDTLAPASYTVQDILSPASGRSGADVGTSRTDAETFAHGHSSASLLPPSSATLEKTDSTPCSKDATTFQRCSKQLSAQIQRHRHPVTSLPTSVIKSCGVSPPLSFVSRANDAQDQNERANDSQTHGVIDCSKLVSTQKCIKLTDKFIKIPRELIYQSAQRLSSGFSDLPLPSKTHDDAVQCFRYATVAPFSSNVNASQQIVKPASVKDDEDLSNRETTISTSPESSGAVNTRFNNTASNKSRGHVSEGAQMLSSVSESKRNTARTDHSILSPRPSSFSWNSGRDHEHVVSYVTASPTAKENVFRSRLSDKRYMRSVDWTRDASPHCMPPLFPHLPFPVKPLGHSMMSPNQLPPFLPYFPQHPMHVAGISDSLSPSHPSLVAGLKHRPFPRSPLSPPKLMRPMTYGYSHVTPFDRDDDARSTSSASSSLSSGSLPSPRRQERVTSHVDPGRGYSTSTPSPMTSPSSHGPLSPPSPGLSSVELVNGGYGFKNPILAQGVTTQPEGPIDSGAETQDGEFRCQMCDKGFRLQRHLTRHLKCHSEVKRFLCTICRKGFNDTFDLKRHTRTHTGVKPFRCHCGKAFTQRCSLESHERKVHGDNLPFGYKERRTKLYVCEDCGNTSQDPAVHFLHIKNKHPHSPVLLKFYDKRQFKFADTSVTRLLFGHQIGGSSPDGRDGSGNRTGSRK</sequence>
<feature type="domain" description="C2H2-type" evidence="9">
    <location>
        <begin position="918"/>
        <end position="945"/>
    </location>
</feature>